<evidence type="ECO:0000259" key="1">
    <source>
        <dbReference type="PROSITE" id="PS50041"/>
    </source>
</evidence>
<dbReference type="InterPro" id="IPR001304">
    <property type="entry name" value="C-type_lectin-like"/>
</dbReference>
<dbReference type="EMBL" id="UXUI01007865">
    <property type="protein sequence ID" value="VDD89713.1"/>
    <property type="molecule type" value="Genomic_DNA"/>
</dbReference>
<sequence length="566" mass="67186">MILTFESKAEYENFRAIKTDFKKKIWLGNVKHSSFLEWDYDTPRFINDESRSYECYSFNATTINPTDCKEQLPFVCKKSTVKQDEKIWVGRRKIKQLVHQSPDPQELRKPITPSNLKSCPAVVGEELLRRKCSKTYDVYFEEYMGKDKCPPYTMKYGEYCYFAIFSLAIFSKMPKRKPKNLESLVRLYQAKVKKFSRVEKFWVSELQTDEWERVKIFYYGSLVRYETAVQICANEGGFLASFVDEKEERVLEKLAVTRYFWLGLSQNDNTWEWHDGLNGDYIEKQIENNRFHTMRGNEENTRVFADRETMAWYETGSDQDEFSVLCKFHEVDQNKCPTYFSLQDYFLQPPESVSVNDGERHYCLYDFKLSKEMFGETEVINETVTFETAENFCIDKMNSEFLRPESADEFVFLHQSRICYPSWEKGDSTCYRIYSTYKNKTSAEKICESMANGYLAFKELTRDQTSVKEYIRDDCYYVGIYKDPYQKLKWIFPDGTEVPQSVMSSQRANYDCACIKATDTIKYFHSKCDGMRPFICEYKSRFYAQNYHLTLIILHNSFHRLGDRTH</sequence>
<dbReference type="AlphaFoldDB" id="A0A0N4V3V4"/>
<accession>A0A0N4V3V4</accession>
<dbReference type="PROSITE" id="PS50041">
    <property type="entry name" value="C_TYPE_LECTIN_2"/>
    <property type="match status" value="1"/>
</dbReference>
<dbReference type="CDD" id="cd00037">
    <property type="entry name" value="CLECT"/>
    <property type="match status" value="2"/>
</dbReference>
<evidence type="ECO:0000313" key="4">
    <source>
        <dbReference type="WBParaSite" id="EVEC_0000475201-mRNA-1"/>
    </source>
</evidence>
<dbReference type="Pfam" id="PF00059">
    <property type="entry name" value="Lectin_C"/>
    <property type="match status" value="2"/>
</dbReference>
<evidence type="ECO:0000313" key="2">
    <source>
        <dbReference type="EMBL" id="VDD89713.1"/>
    </source>
</evidence>
<gene>
    <name evidence="2" type="ORF">EVEC_LOCUS4464</name>
</gene>
<dbReference type="SMART" id="SM00034">
    <property type="entry name" value="CLECT"/>
    <property type="match status" value="2"/>
</dbReference>
<dbReference type="PANTHER" id="PTHR22803">
    <property type="entry name" value="MANNOSE, PHOSPHOLIPASE, LECTIN RECEPTOR RELATED"/>
    <property type="match status" value="1"/>
</dbReference>
<reference evidence="2 3" key="2">
    <citation type="submission" date="2018-10" db="EMBL/GenBank/DDBJ databases">
        <authorList>
            <consortium name="Pathogen Informatics"/>
        </authorList>
    </citation>
    <scope>NUCLEOTIDE SEQUENCE [LARGE SCALE GENOMIC DNA]</scope>
</reference>
<dbReference type="InterPro" id="IPR016186">
    <property type="entry name" value="C-type_lectin-like/link_sf"/>
</dbReference>
<proteinExistence type="predicted"/>
<organism evidence="4">
    <name type="scientific">Enterobius vermicularis</name>
    <name type="common">Human pinworm</name>
    <dbReference type="NCBI Taxonomy" id="51028"/>
    <lineage>
        <taxon>Eukaryota</taxon>
        <taxon>Metazoa</taxon>
        <taxon>Ecdysozoa</taxon>
        <taxon>Nematoda</taxon>
        <taxon>Chromadorea</taxon>
        <taxon>Rhabditida</taxon>
        <taxon>Spirurina</taxon>
        <taxon>Oxyuridomorpha</taxon>
        <taxon>Oxyuroidea</taxon>
        <taxon>Oxyuridae</taxon>
        <taxon>Enterobius</taxon>
    </lineage>
</organism>
<dbReference type="SUPFAM" id="SSF56436">
    <property type="entry name" value="C-type lectin-like"/>
    <property type="match status" value="3"/>
</dbReference>
<dbReference type="Gene3D" id="3.10.100.10">
    <property type="entry name" value="Mannose-Binding Protein A, subunit A"/>
    <property type="match status" value="2"/>
</dbReference>
<dbReference type="Proteomes" id="UP000274131">
    <property type="component" value="Unassembled WGS sequence"/>
</dbReference>
<keyword evidence="3" id="KW-1185">Reference proteome</keyword>
<dbReference type="InterPro" id="IPR016187">
    <property type="entry name" value="CTDL_fold"/>
</dbReference>
<dbReference type="WBParaSite" id="EVEC_0000475201-mRNA-1">
    <property type="protein sequence ID" value="EVEC_0000475201-mRNA-1"/>
    <property type="gene ID" value="EVEC_0000475201"/>
</dbReference>
<feature type="domain" description="C-type lectin" evidence="1">
    <location>
        <begin position="426"/>
        <end position="537"/>
    </location>
</feature>
<protein>
    <submittedName>
        <fullName evidence="4">C-type lectin domain-containing protein</fullName>
    </submittedName>
</protein>
<name>A0A0N4V3V4_ENTVE</name>
<dbReference type="InterPro" id="IPR050111">
    <property type="entry name" value="C-type_lectin/snaclec_domain"/>
</dbReference>
<dbReference type="OrthoDB" id="9450319at2759"/>
<reference evidence="4" key="1">
    <citation type="submission" date="2017-02" db="UniProtKB">
        <authorList>
            <consortium name="WormBaseParasite"/>
        </authorList>
    </citation>
    <scope>IDENTIFICATION</scope>
</reference>
<evidence type="ECO:0000313" key="3">
    <source>
        <dbReference type="Proteomes" id="UP000274131"/>
    </source>
</evidence>